<dbReference type="EMBL" id="JABANE010000169">
    <property type="protein sequence ID" value="NME72509.1"/>
    <property type="molecule type" value="Genomic_DNA"/>
</dbReference>
<evidence type="ECO:0000313" key="3">
    <source>
        <dbReference type="EMBL" id="NME72509.1"/>
    </source>
</evidence>
<evidence type="ECO:0000259" key="2">
    <source>
        <dbReference type="Pfam" id="PF13568"/>
    </source>
</evidence>
<name>A0A7X9XDD0_9BACT</name>
<protein>
    <submittedName>
        <fullName evidence="3">PorT family protein</fullName>
    </submittedName>
</protein>
<gene>
    <name evidence="3" type="ORF">HHU12_31395</name>
</gene>
<dbReference type="RefSeq" id="WP_169660697.1">
    <property type="nucleotide sequence ID" value="NZ_JABANE010000169.1"/>
</dbReference>
<dbReference type="InterPro" id="IPR025665">
    <property type="entry name" value="Beta-barrel_OMP_2"/>
</dbReference>
<evidence type="ECO:0000256" key="1">
    <source>
        <dbReference type="SAM" id="SignalP"/>
    </source>
</evidence>
<feature type="domain" description="Outer membrane protein beta-barrel" evidence="2">
    <location>
        <begin position="19"/>
        <end position="219"/>
    </location>
</feature>
<keyword evidence="4" id="KW-1185">Reference proteome</keyword>
<dbReference type="Proteomes" id="UP000576082">
    <property type="component" value="Unassembled WGS sequence"/>
</dbReference>
<proteinExistence type="predicted"/>
<evidence type="ECO:0000313" key="4">
    <source>
        <dbReference type="Proteomes" id="UP000576082"/>
    </source>
</evidence>
<dbReference type="Pfam" id="PF13568">
    <property type="entry name" value="OMP_b-brl_2"/>
    <property type="match status" value="1"/>
</dbReference>
<sequence>MKNILIASLFLLTISSFTFGQEAEKKWNMGARVGFNLGASAPFYFQDMPDRFEWNTGFNPTIGIYGDYKLGNPRQSLRIELLYTRKGNNTTANVTDRFFRFGDNNQGTVTGQVYTEIDLNYIELPIQFRLPLSKKDNGWYGIAGLYFAYMMNGTFEGKVLKGSILTDDTGMSAEVGKDTPYDYSNDLRNFDWGAQFGVQKEINKFTVDMQISWGFNGIFPFGYEIVDPNLFNLYGKIGVTYRFY</sequence>
<accession>A0A7X9XDD0</accession>
<keyword evidence="1" id="KW-0732">Signal</keyword>
<feature type="chain" id="PRO_5031523846" evidence="1">
    <location>
        <begin position="21"/>
        <end position="244"/>
    </location>
</feature>
<dbReference type="AlphaFoldDB" id="A0A7X9XDD0"/>
<feature type="signal peptide" evidence="1">
    <location>
        <begin position="1"/>
        <end position="20"/>
    </location>
</feature>
<comment type="caution">
    <text evidence="3">The sequence shown here is derived from an EMBL/GenBank/DDBJ whole genome shotgun (WGS) entry which is preliminary data.</text>
</comment>
<organism evidence="3 4">
    <name type="scientific">Flammeovirga aprica JL-4</name>
    <dbReference type="NCBI Taxonomy" id="694437"/>
    <lineage>
        <taxon>Bacteria</taxon>
        <taxon>Pseudomonadati</taxon>
        <taxon>Bacteroidota</taxon>
        <taxon>Cytophagia</taxon>
        <taxon>Cytophagales</taxon>
        <taxon>Flammeovirgaceae</taxon>
        <taxon>Flammeovirga</taxon>
    </lineage>
</organism>
<reference evidence="3 4" key="1">
    <citation type="submission" date="2020-04" db="EMBL/GenBank/DDBJ databases">
        <title>Flammeovirga sp. SR4, a novel species isolated from seawater.</title>
        <authorList>
            <person name="Wang X."/>
        </authorList>
    </citation>
    <scope>NUCLEOTIDE SEQUENCE [LARGE SCALE GENOMIC DNA]</scope>
    <source>
        <strain evidence="3 4">ATCC 23126</strain>
    </source>
</reference>